<reference evidence="4 5" key="1">
    <citation type="submission" date="2018-09" db="EMBL/GenBank/DDBJ databases">
        <title>Characterization of the phylogenetic diversity of five novel species belonging to the genus Bifidobacterium.</title>
        <authorList>
            <person name="Lugli G.A."/>
            <person name="Duranti S."/>
            <person name="Milani C."/>
        </authorList>
    </citation>
    <scope>NUCLEOTIDE SEQUENCE [LARGE SCALE GENOMIC DNA]</scope>
    <source>
        <strain evidence="4 5">2028B</strain>
    </source>
</reference>
<organism evidence="4 5">
    <name type="scientific">Bifidobacterium callimiconis</name>
    <dbReference type="NCBI Taxonomy" id="2306973"/>
    <lineage>
        <taxon>Bacteria</taxon>
        <taxon>Bacillati</taxon>
        <taxon>Actinomycetota</taxon>
        <taxon>Actinomycetes</taxon>
        <taxon>Bifidobacteriales</taxon>
        <taxon>Bifidobacteriaceae</taxon>
        <taxon>Bifidobacterium</taxon>
    </lineage>
</organism>
<feature type="domain" description="Chorismate mutase" evidence="3">
    <location>
        <begin position="71"/>
        <end position="162"/>
    </location>
</feature>
<accession>A0A430FBM3</accession>
<evidence type="ECO:0000256" key="2">
    <source>
        <dbReference type="SAM" id="MobiDB-lite"/>
    </source>
</evidence>
<dbReference type="GO" id="GO:0046417">
    <property type="term" value="P:chorismate metabolic process"/>
    <property type="evidence" value="ECO:0007669"/>
    <property type="project" value="InterPro"/>
</dbReference>
<dbReference type="PROSITE" id="PS51168">
    <property type="entry name" value="CHORISMATE_MUT_2"/>
    <property type="match status" value="1"/>
</dbReference>
<dbReference type="EMBL" id="QXGJ01000009">
    <property type="protein sequence ID" value="RSX50237.1"/>
    <property type="molecule type" value="Genomic_DNA"/>
</dbReference>
<dbReference type="SUPFAM" id="SSF48600">
    <property type="entry name" value="Chorismate mutase II"/>
    <property type="match status" value="1"/>
</dbReference>
<dbReference type="PANTHER" id="PTHR38041:SF1">
    <property type="entry name" value="CHORISMATE MUTASE"/>
    <property type="match status" value="1"/>
</dbReference>
<dbReference type="Gene3D" id="1.20.59.10">
    <property type="entry name" value="Chorismate mutase"/>
    <property type="match status" value="1"/>
</dbReference>
<dbReference type="NCBIfam" id="NF006691">
    <property type="entry name" value="PRK09239.1"/>
    <property type="match status" value="1"/>
</dbReference>
<evidence type="ECO:0000259" key="3">
    <source>
        <dbReference type="PROSITE" id="PS51168"/>
    </source>
</evidence>
<dbReference type="InterPro" id="IPR010951">
    <property type="entry name" value="CM_bact"/>
</dbReference>
<dbReference type="InterPro" id="IPR002701">
    <property type="entry name" value="CM_II_prokaryot"/>
</dbReference>
<dbReference type="Pfam" id="PF01817">
    <property type="entry name" value="CM_2"/>
    <property type="match status" value="1"/>
</dbReference>
<protein>
    <submittedName>
        <fullName evidence="4">Chorismate mutase</fullName>
    </submittedName>
</protein>
<evidence type="ECO:0000313" key="5">
    <source>
        <dbReference type="Proteomes" id="UP000288607"/>
    </source>
</evidence>
<dbReference type="SMART" id="SM00830">
    <property type="entry name" value="CM_2"/>
    <property type="match status" value="1"/>
</dbReference>
<dbReference type="PANTHER" id="PTHR38041">
    <property type="entry name" value="CHORISMATE MUTASE"/>
    <property type="match status" value="1"/>
</dbReference>
<evidence type="ECO:0000256" key="1">
    <source>
        <dbReference type="ARBA" id="ARBA00023235"/>
    </source>
</evidence>
<proteinExistence type="predicted"/>
<evidence type="ECO:0000313" key="4">
    <source>
        <dbReference type="EMBL" id="RSX50237.1"/>
    </source>
</evidence>
<dbReference type="OrthoDB" id="3267837at2"/>
<dbReference type="AlphaFoldDB" id="A0A430FBM3"/>
<name>A0A430FBM3_9BIFI</name>
<dbReference type="NCBIfam" id="TIGR01795">
    <property type="entry name" value="CM_mono_cladeE"/>
    <property type="match status" value="1"/>
</dbReference>
<dbReference type="InterPro" id="IPR036979">
    <property type="entry name" value="CM_dom_sf"/>
</dbReference>
<comment type="caution">
    <text evidence="4">The sequence shown here is derived from an EMBL/GenBank/DDBJ whole genome shotgun (WGS) entry which is preliminary data.</text>
</comment>
<dbReference type="InterPro" id="IPR051331">
    <property type="entry name" value="Chorismate_mutase-related"/>
</dbReference>
<feature type="region of interest" description="Disordered" evidence="2">
    <location>
        <begin position="1"/>
        <end position="49"/>
    </location>
</feature>
<gene>
    <name evidence="4" type="ORF">D2E23_1785</name>
</gene>
<dbReference type="Proteomes" id="UP000288607">
    <property type="component" value="Unassembled WGS sequence"/>
</dbReference>
<dbReference type="InterPro" id="IPR036263">
    <property type="entry name" value="Chorismate_II_sf"/>
</dbReference>
<dbReference type="GO" id="GO:0009697">
    <property type="term" value="P:salicylic acid biosynthetic process"/>
    <property type="evidence" value="ECO:0007669"/>
    <property type="project" value="TreeGrafter"/>
</dbReference>
<feature type="compositionally biased region" description="Polar residues" evidence="2">
    <location>
        <begin position="21"/>
        <end position="34"/>
    </location>
</feature>
<dbReference type="GO" id="GO:0004106">
    <property type="term" value="F:chorismate mutase activity"/>
    <property type="evidence" value="ECO:0007669"/>
    <property type="project" value="InterPro"/>
</dbReference>
<keyword evidence="5" id="KW-1185">Reference proteome</keyword>
<sequence>MSADISGWRKPVRTITEDNDQTGSADANNVVTDTAETDETQLKSANGIDANGIERSSTIDAQAAKEHPEVADAVAKIKGLRQTIDNIDGAVIHLLAERFKATSQVGVLKAGAGFAPADYKREDYQIERLQRIAKDAGLDPNIAEMYREFVVTEAKKRHKRIADAGGDPGVLDVFA</sequence>
<keyword evidence="1" id="KW-0413">Isomerase</keyword>